<organism evidence="2 3">
    <name type="scientific">Tritrichomonas foetus</name>
    <dbReference type="NCBI Taxonomy" id="1144522"/>
    <lineage>
        <taxon>Eukaryota</taxon>
        <taxon>Metamonada</taxon>
        <taxon>Parabasalia</taxon>
        <taxon>Tritrichomonadida</taxon>
        <taxon>Tritrichomonadidae</taxon>
        <taxon>Tritrichomonas</taxon>
    </lineage>
</organism>
<dbReference type="VEuPathDB" id="TrichDB:TRFO_12309"/>
<comment type="caution">
    <text evidence="2">The sequence shown here is derived from an EMBL/GenBank/DDBJ whole genome shotgun (WGS) entry which is preliminary data.</text>
</comment>
<accession>A0A1J4J6F0</accession>
<protein>
    <submittedName>
        <fullName evidence="2">Uncharacterized protein</fullName>
    </submittedName>
</protein>
<dbReference type="GeneID" id="94831258"/>
<dbReference type="RefSeq" id="XP_068345893.1">
    <property type="nucleotide sequence ID" value="XM_068496554.1"/>
</dbReference>
<dbReference type="InterPro" id="IPR016024">
    <property type="entry name" value="ARM-type_fold"/>
</dbReference>
<dbReference type="SUPFAM" id="SSF48371">
    <property type="entry name" value="ARM repeat"/>
    <property type="match status" value="1"/>
</dbReference>
<name>A0A1J4J6F0_9EUKA</name>
<feature type="compositionally biased region" description="Polar residues" evidence="1">
    <location>
        <begin position="1964"/>
        <end position="1975"/>
    </location>
</feature>
<gene>
    <name evidence="2" type="ORF">TRFO_12309</name>
</gene>
<reference evidence="2" key="1">
    <citation type="submission" date="2016-10" db="EMBL/GenBank/DDBJ databases">
        <authorList>
            <person name="Benchimol M."/>
            <person name="Almeida L.G."/>
            <person name="Vasconcelos A.T."/>
            <person name="Perreira-Neves A."/>
            <person name="Rosa I.A."/>
            <person name="Tasca T."/>
            <person name="Bogo M.R."/>
            <person name="de Souza W."/>
        </authorList>
    </citation>
    <scope>NUCLEOTIDE SEQUENCE [LARGE SCALE GENOMIC DNA]</scope>
    <source>
        <strain evidence="2">K</strain>
    </source>
</reference>
<evidence type="ECO:0000313" key="3">
    <source>
        <dbReference type="Proteomes" id="UP000179807"/>
    </source>
</evidence>
<evidence type="ECO:0000256" key="1">
    <source>
        <dbReference type="SAM" id="MobiDB-lite"/>
    </source>
</evidence>
<feature type="region of interest" description="Disordered" evidence="1">
    <location>
        <begin position="1613"/>
        <end position="1639"/>
    </location>
</feature>
<feature type="region of interest" description="Disordered" evidence="1">
    <location>
        <begin position="1961"/>
        <end position="1988"/>
    </location>
</feature>
<evidence type="ECO:0000313" key="2">
    <source>
        <dbReference type="EMBL" id="OHS92756.1"/>
    </source>
</evidence>
<dbReference type="EMBL" id="MLAK01001470">
    <property type="protein sequence ID" value="OHS92756.1"/>
    <property type="molecule type" value="Genomic_DNA"/>
</dbReference>
<keyword evidence="3" id="KW-1185">Reference proteome</keyword>
<dbReference type="Proteomes" id="UP000179807">
    <property type="component" value="Unassembled WGS sequence"/>
</dbReference>
<sequence>MRNNNFLCENILMQYLPIAESSLIKVAKQLDSNQHEFENKNFHDPSACFPRNVIEYENTVNSFVDIGIRAPEASVTFLSDFFPGKKLNTMIISKFNCQTKFKECYDIFLALFFADCSVQIISGFKNDTKNENNNIFESKPEIIHDIFDTAIYFLQKYFDSLNIIEKQLNHLLLRQFSVLFSILSSEGKYQILLLEKFNELITANLNASHKKGNNNEFYKDCLCLFRFIRLNSPDGASVEDICKHVRLVLKLLLKISSNENNDNNWSSYAASVLMQLSSETASTFIDVLNEAAIAIESKILEQSPSKDDSKVSSNISSNNDFIYLMAVVIVRGGFGKKINSMKKFINDIILPFTNYSQSTVNISFFLGSLNAFLVLLRGPFISRANNFWEWGKRNFASHPGIEFTHISDKFDLKESTKLFFSIIKNSINYLSFNNLMDTKVSSVIGDILIHFASRHFTNFIQNILPSFIELVSPKKAFPSIASCLTKMADKNLRFSDWAQENPENFEVNIRQLIPLLFLQLKPTVFAVAQSAALKTVSYTAFSIDIKDSSDYPIVKLPVVQKGLVNLRKKLKEKQKEFDLHDEEKISNDLNDKEKLFVDALLFFPRIMNRGDISSPAGCVLLNTIVCDCAAASKLAINVLNHFFCSHPNDRDVVFRAVITKAVEASTKEHTFLYTSFLASLFNLSLAPRNSDRVSNGIIQRTEALCIYLLFLNSPSLDEVALDLAEKVYKFASALHLQAFVFLLLNKYKIDIEKSMIKHSTPISIEIMRLMNLKASNDFFEAAQEIFASKLAEKKETYLINLLAHSIRYVPKVYLDEISNQLQYLQKAHSEDYPLQILVSDLYDQSSEKLIEQGATKYLIENSSSLTHVHWTSSYAILLHINEQIKGKKLLASEIFEYISILDIILQAPDINVALLAGPEARNTTILIMNEFIHLSSNDSLSATASASNGYLMAFCRIVSNFMKSFVVPFTGTIQGPLLPPRFSSFLSDDENFSRIAISSFDYLISSLDLLFRNTDTKGRNEIFTALTTIACSYPIYDVRKLTDDKNIISFLNSENSGDNDDILYYILCMNQSLIQYYIENSFYYPRLLKPLAKLFTGVRNLNFEIDENCQSYNNEIASFAPQIIFSSLLEIALDRERSNGFIILSRLVPLFAFYYKIDTVKISRFTKRLEKISFIITNSNHIALEAALKAANLISSLLEFLKDDFVNFAVELIIKIHEKQKSNQADHNYSLEYENIQKTVLQLLEPFIRLFSLTSSSSNKLFLIEKLLYLYNFLISETLKPYVFYLFDTIASQSSESLEFIINILSLNKSKASSYVLSNFASNNPSIVLKKLAERISFTTWYANTIEGNFENEEPPKIDNESLFLSPIRALAYSLAQSKFIENIQQYSANIVCFCLIFSSNSEFKKDAIQLLSSFLSFASSYPNNSLNNSPNSSLNDSLNDSIEINEFDGLKNNEYLNECNIPQIVSFFLKSHIYGRKFVIELGTECIRWCCGCGDLKIAANACNVFACVLKPFDTSTLSSFARSLSVIARCLNVEGSLEYLRGVIKIFSAAASKYSSSRRFAASFRSLFKICSVLLSSMPPDPHICITALEVTARYISSYSIFSFNKKGNNFDTSSSKKPSMKKLDKDKNDSKNKQMKGKSLDERIGIQFLYILARIYAILRPQSLIDANILSLFKNPELNTKNFAAVSFLIFLPRLHAALSAYHNIYPFTDTFSDSEIISVLHVGALISECTFLPSILATIVSSASKEPEKVSPEDFIRKVGHELAMKRPDSVILAAPALIQMIEHSESTFAKAVVEVCKGILETPSQASFAFAPIVGAVAKREDLSAIVDIGGLIACFLSDSNNKNENESNNLTYEENAILNNKIEWNNVGSEIVLLLDEIIENDDNYLSGIDEESESGPGRRILKGKTKNEKDFIKFINMEDPVVIVPLDIKVWKSDAVREAAESLKFIKTPNHLKRITEPSNPTEKNPQISIHVPDNHADYTV</sequence>
<proteinExistence type="predicted"/>
<feature type="compositionally biased region" description="Basic and acidic residues" evidence="1">
    <location>
        <begin position="1624"/>
        <end position="1639"/>
    </location>
</feature>